<accession>A0A517XR27</accession>
<evidence type="ECO:0000256" key="2">
    <source>
        <dbReference type="ARBA" id="ARBA00006472"/>
    </source>
</evidence>
<dbReference type="SUPFAM" id="SSF55248">
    <property type="entry name" value="PCD-like"/>
    <property type="match status" value="1"/>
</dbReference>
<dbReference type="KEGG" id="uli:ETAA1_19070"/>
<keyword evidence="3 4" id="KW-0456">Lyase</keyword>
<evidence type="ECO:0000256" key="1">
    <source>
        <dbReference type="ARBA" id="ARBA00001554"/>
    </source>
</evidence>
<keyword evidence="6" id="KW-1185">Reference proteome</keyword>
<evidence type="ECO:0000256" key="4">
    <source>
        <dbReference type="HAMAP-Rule" id="MF_00434"/>
    </source>
</evidence>
<proteinExistence type="inferred from homology"/>
<protein>
    <recommendedName>
        <fullName evidence="4">Putative pterin-4-alpha-carbinolamine dehydratase</fullName>
        <shortName evidence="4">PHS</shortName>
        <ecNumber evidence="4">4.2.1.96</ecNumber>
    </recommendedName>
    <alternativeName>
        <fullName evidence="4">4-alpha-hydroxy-tetrahydropterin dehydratase</fullName>
    </alternativeName>
    <alternativeName>
        <fullName evidence="4">Pterin carbinolamine dehydratase</fullName>
        <shortName evidence="4">PCD</shortName>
    </alternativeName>
</protein>
<dbReference type="EC" id="4.2.1.96" evidence="4"/>
<dbReference type="Proteomes" id="UP000319576">
    <property type="component" value="Chromosome"/>
</dbReference>
<organism evidence="5 6">
    <name type="scientific">Urbifossiella limnaea</name>
    <dbReference type="NCBI Taxonomy" id="2528023"/>
    <lineage>
        <taxon>Bacteria</taxon>
        <taxon>Pseudomonadati</taxon>
        <taxon>Planctomycetota</taxon>
        <taxon>Planctomycetia</taxon>
        <taxon>Gemmatales</taxon>
        <taxon>Gemmataceae</taxon>
        <taxon>Urbifossiella</taxon>
    </lineage>
</organism>
<dbReference type="PANTHER" id="PTHR12599">
    <property type="entry name" value="PTERIN-4-ALPHA-CARBINOLAMINE DEHYDRATASE"/>
    <property type="match status" value="1"/>
</dbReference>
<comment type="similarity">
    <text evidence="2 4">Belongs to the pterin-4-alpha-carbinolamine dehydratase family.</text>
</comment>
<dbReference type="EMBL" id="CP036273">
    <property type="protein sequence ID" value="QDU19967.1"/>
    <property type="molecule type" value="Genomic_DNA"/>
</dbReference>
<dbReference type="AlphaFoldDB" id="A0A517XR27"/>
<reference evidence="5 6" key="1">
    <citation type="submission" date="2019-02" db="EMBL/GenBank/DDBJ databases">
        <title>Deep-cultivation of Planctomycetes and their phenomic and genomic characterization uncovers novel biology.</title>
        <authorList>
            <person name="Wiegand S."/>
            <person name="Jogler M."/>
            <person name="Boedeker C."/>
            <person name="Pinto D."/>
            <person name="Vollmers J."/>
            <person name="Rivas-Marin E."/>
            <person name="Kohn T."/>
            <person name="Peeters S.H."/>
            <person name="Heuer A."/>
            <person name="Rast P."/>
            <person name="Oberbeckmann S."/>
            <person name="Bunk B."/>
            <person name="Jeske O."/>
            <person name="Meyerdierks A."/>
            <person name="Storesund J.E."/>
            <person name="Kallscheuer N."/>
            <person name="Luecker S."/>
            <person name="Lage O.M."/>
            <person name="Pohl T."/>
            <person name="Merkel B.J."/>
            <person name="Hornburger P."/>
            <person name="Mueller R.-W."/>
            <person name="Bruemmer F."/>
            <person name="Labrenz M."/>
            <person name="Spormann A.M."/>
            <person name="Op den Camp H."/>
            <person name="Overmann J."/>
            <person name="Amann R."/>
            <person name="Jetten M.S.M."/>
            <person name="Mascher T."/>
            <person name="Medema M.H."/>
            <person name="Devos D.P."/>
            <person name="Kaster A.-K."/>
            <person name="Ovreas L."/>
            <person name="Rohde M."/>
            <person name="Galperin M.Y."/>
            <person name="Jogler C."/>
        </authorList>
    </citation>
    <scope>NUCLEOTIDE SEQUENCE [LARGE SCALE GENOMIC DNA]</scope>
    <source>
        <strain evidence="5 6">ETA_A1</strain>
    </source>
</reference>
<sequence>MSQPTGLAAKRCTPCSGTAQSLPADDVHRLLREVPDWSLTPGGDRIRRAWHARDFATALAFFNRIGGIADEEDHHPDLHLTDYRCVVVELWTHAVGGLTENDFILAAKIDSLPLELAK</sequence>
<evidence type="ECO:0000313" key="6">
    <source>
        <dbReference type="Proteomes" id="UP000319576"/>
    </source>
</evidence>
<evidence type="ECO:0000256" key="3">
    <source>
        <dbReference type="ARBA" id="ARBA00023239"/>
    </source>
</evidence>
<dbReference type="InterPro" id="IPR001533">
    <property type="entry name" value="Pterin_deHydtase"/>
</dbReference>
<dbReference type="CDD" id="cd00913">
    <property type="entry name" value="PCD_DCoH_subfamily_a"/>
    <property type="match status" value="1"/>
</dbReference>
<name>A0A517XR27_9BACT</name>
<dbReference type="PANTHER" id="PTHR12599:SF0">
    <property type="entry name" value="PTERIN-4-ALPHA-CARBINOLAMINE DEHYDRATASE"/>
    <property type="match status" value="1"/>
</dbReference>
<dbReference type="InterPro" id="IPR036428">
    <property type="entry name" value="PCD_sf"/>
</dbReference>
<dbReference type="RefSeq" id="WP_145236742.1">
    <property type="nucleotide sequence ID" value="NZ_CP036273.1"/>
</dbReference>
<dbReference type="Gene3D" id="3.30.1360.20">
    <property type="entry name" value="Transcriptional coactivator/pterin dehydratase"/>
    <property type="match status" value="1"/>
</dbReference>
<dbReference type="GO" id="GO:0006729">
    <property type="term" value="P:tetrahydrobiopterin biosynthetic process"/>
    <property type="evidence" value="ECO:0007669"/>
    <property type="project" value="InterPro"/>
</dbReference>
<comment type="catalytic activity">
    <reaction evidence="1 4">
        <text>(4aS,6R)-4a-hydroxy-L-erythro-5,6,7,8-tetrahydrobiopterin = (6R)-L-erythro-6,7-dihydrobiopterin + H2O</text>
        <dbReference type="Rhea" id="RHEA:11920"/>
        <dbReference type="ChEBI" id="CHEBI:15377"/>
        <dbReference type="ChEBI" id="CHEBI:15642"/>
        <dbReference type="ChEBI" id="CHEBI:43120"/>
        <dbReference type="EC" id="4.2.1.96"/>
    </reaction>
</comment>
<dbReference type="GO" id="GO:0008124">
    <property type="term" value="F:4-alpha-hydroxytetrahydrobiopterin dehydratase activity"/>
    <property type="evidence" value="ECO:0007669"/>
    <property type="project" value="UniProtKB-UniRule"/>
</dbReference>
<dbReference type="HAMAP" id="MF_00434">
    <property type="entry name" value="Pterin_4_alpha"/>
    <property type="match status" value="1"/>
</dbReference>
<dbReference type="OrthoDB" id="9800108at2"/>
<gene>
    <name evidence="5" type="ORF">ETAA1_19070</name>
</gene>
<dbReference type="Pfam" id="PF01329">
    <property type="entry name" value="Pterin_4a"/>
    <property type="match status" value="1"/>
</dbReference>
<evidence type="ECO:0000313" key="5">
    <source>
        <dbReference type="EMBL" id="QDU19967.1"/>
    </source>
</evidence>